<dbReference type="Pfam" id="PF04149">
    <property type="entry name" value="DUF397"/>
    <property type="match status" value="1"/>
</dbReference>
<evidence type="ECO:0000313" key="3">
    <source>
        <dbReference type="Proteomes" id="UP000623608"/>
    </source>
</evidence>
<comment type="caution">
    <text evidence="2">The sequence shown here is derived from an EMBL/GenBank/DDBJ whole genome shotgun (WGS) entry which is preliminary data.</text>
</comment>
<organism evidence="2 3">
    <name type="scientific">Paractinoplanes tereljensis</name>
    <dbReference type="NCBI Taxonomy" id="571912"/>
    <lineage>
        <taxon>Bacteria</taxon>
        <taxon>Bacillati</taxon>
        <taxon>Actinomycetota</taxon>
        <taxon>Actinomycetes</taxon>
        <taxon>Micromonosporales</taxon>
        <taxon>Micromonosporaceae</taxon>
        <taxon>Paractinoplanes</taxon>
    </lineage>
</organism>
<name>A0A919NJH2_9ACTN</name>
<feature type="domain" description="DUF397" evidence="1">
    <location>
        <begin position="7"/>
        <end position="56"/>
    </location>
</feature>
<dbReference type="InterPro" id="IPR007278">
    <property type="entry name" value="DUF397"/>
</dbReference>
<evidence type="ECO:0000313" key="2">
    <source>
        <dbReference type="EMBL" id="GIF19825.1"/>
    </source>
</evidence>
<dbReference type="RefSeq" id="WP_203804582.1">
    <property type="nucleotide sequence ID" value="NZ_BOMY01000018.1"/>
</dbReference>
<proteinExistence type="predicted"/>
<gene>
    <name evidence="2" type="ORF">Ate02nite_25550</name>
</gene>
<sequence length="63" mass="7086">MESSSDNWRKSSRCASNSCVEVMKVEGGIMVRDSKNLDHAPLRFTPEEWSAFVEGVNLGEFSF</sequence>
<evidence type="ECO:0000259" key="1">
    <source>
        <dbReference type="Pfam" id="PF04149"/>
    </source>
</evidence>
<protein>
    <recommendedName>
        <fullName evidence="1">DUF397 domain-containing protein</fullName>
    </recommendedName>
</protein>
<dbReference type="Proteomes" id="UP000623608">
    <property type="component" value="Unassembled WGS sequence"/>
</dbReference>
<reference evidence="2" key="1">
    <citation type="submission" date="2021-01" db="EMBL/GenBank/DDBJ databases">
        <title>Whole genome shotgun sequence of Actinoplanes tereljensis NBRC 105297.</title>
        <authorList>
            <person name="Komaki H."/>
            <person name="Tamura T."/>
        </authorList>
    </citation>
    <scope>NUCLEOTIDE SEQUENCE</scope>
    <source>
        <strain evidence="2">NBRC 105297</strain>
    </source>
</reference>
<dbReference type="AlphaFoldDB" id="A0A919NJH2"/>
<accession>A0A919NJH2</accession>
<dbReference type="EMBL" id="BOMY01000018">
    <property type="protein sequence ID" value="GIF19825.1"/>
    <property type="molecule type" value="Genomic_DNA"/>
</dbReference>
<keyword evidence="3" id="KW-1185">Reference proteome</keyword>